<name>A0A1U7HB53_9CHRO</name>
<dbReference type="InterPro" id="IPR050491">
    <property type="entry name" value="AmpC-like"/>
</dbReference>
<dbReference type="STRING" id="247279.NIES1031_22815"/>
<reference evidence="3 4" key="1">
    <citation type="submission" date="2016-11" db="EMBL/GenBank/DDBJ databases">
        <title>Draft Genome Sequences of Nine Cyanobacterial Strains from Diverse Habitats.</title>
        <authorList>
            <person name="Zhu T."/>
            <person name="Hou S."/>
            <person name="Lu X."/>
            <person name="Hess W.R."/>
        </authorList>
    </citation>
    <scope>NUCLEOTIDE SEQUENCE [LARGE SCALE GENOMIC DNA]</scope>
    <source>
        <strain evidence="3 4">5.2 s.c.1</strain>
    </source>
</reference>
<evidence type="ECO:0000313" key="4">
    <source>
        <dbReference type="Proteomes" id="UP000185984"/>
    </source>
</evidence>
<dbReference type="Proteomes" id="UP000185984">
    <property type="component" value="Unassembled WGS sequence"/>
</dbReference>
<comment type="caution">
    <text evidence="3">The sequence shown here is derived from an EMBL/GenBank/DDBJ whole genome shotgun (WGS) entry which is preliminary data.</text>
</comment>
<proteinExistence type="predicted"/>
<feature type="transmembrane region" description="Helical" evidence="1">
    <location>
        <begin position="528"/>
        <end position="549"/>
    </location>
</feature>
<protein>
    <recommendedName>
        <fullName evidence="2">Beta-lactamase-related domain-containing protein</fullName>
    </recommendedName>
</protein>
<dbReference type="AlphaFoldDB" id="A0A1U7HB53"/>
<dbReference type="Pfam" id="PF00144">
    <property type="entry name" value="Beta-lactamase"/>
    <property type="match status" value="1"/>
</dbReference>
<dbReference type="Gene3D" id="3.40.710.10">
    <property type="entry name" value="DD-peptidase/beta-lactamase superfamily"/>
    <property type="match status" value="1"/>
</dbReference>
<keyword evidence="1" id="KW-0472">Membrane</keyword>
<evidence type="ECO:0000256" key="1">
    <source>
        <dbReference type="SAM" id="Phobius"/>
    </source>
</evidence>
<dbReference type="SUPFAM" id="SSF56601">
    <property type="entry name" value="beta-lactamase/transpeptidase-like"/>
    <property type="match status" value="1"/>
</dbReference>
<keyword evidence="4" id="KW-1185">Reference proteome</keyword>
<dbReference type="InterPro" id="IPR001466">
    <property type="entry name" value="Beta-lactam-related"/>
</dbReference>
<gene>
    <name evidence="3" type="ORF">NIES1031_22815</name>
</gene>
<dbReference type="EMBL" id="MRCC01000035">
    <property type="protein sequence ID" value="OKH20755.1"/>
    <property type="molecule type" value="Genomic_DNA"/>
</dbReference>
<organism evidence="3 4">
    <name type="scientific">Chroogloeocystis siderophila 5.2 s.c.1</name>
    <dbReference type="NCBI Taxonomy" id="247279"/>
    <lineage>
        <taxon>Bacteria</taxon>
        <taxon>Bacillati</taxon>
        <taxon>Cyanobacteriota</taxon>
        <taxon>Cyanophyceae</taxon>
        <taxon>Oscillatoriophycideae</taxon>
        <taxon>Chroococcales</taxon>
        <taxon>Chroococcaceae</taxon>
        <taxon>Chroogloeocystis</taxon>
    </lineage>
</organism>
<evidence type="ECO:0000259" key="2">
    <source>
        <dbReference type="Pfam" id="PF00144"/>
    </source>
</evidence>
<accession>A0A1U7HB53</accession>
<feature type="domain" description="Beta-lactamase-related" evidence="2">
    <location>
        <begin position="67"/>
        <end position="390"/>
    </location>
</feature>
<feature type="transmembrane region" description="Helical" evidence="1">
    <location>
        <begin position="644"/>
        <end position="663"/>
    </location>
</feature>
<dbReference type="PANTHER" id="PTHR46825">
    <property type="entry name" value="D-ALANYL-D-ALANINE-CARBOXYPEPTIDASE/ENDOPEPTIDASE AMPH"/>
    <property type="match status" value="1"/>
</dbReference>
<keyword evidence="1" id="KW-1133">Transmembrane helix</keyword>
<dbReference type="InterPro" id="IPR012338">
    <property type="entry name" value="Beta-lactam/transpept-like"/>
</dbReference>
<evidence type="ECO:0000313" key="3">
    <source>
        <dbReference type="EMBL" id="OKH20755.1"/>
    </source>
</evidence>
<sequence length="670" mass="76690">MRSLNRSRLGRQIVKLALCFLLGILILLIPGLQLQLTAVPSQAIVEQNTATTEQGIPNRQELESFMDEFFAEQMEELHVPGATVALVKDGEVFFTKGYGYADIDKQMAVTPDQTVFRVGSVSKLFTATAIMQLVDRGLLNVEDDVNKYLQDFQIESTYPDPIRVRHLLTHTSGFSQHYIGIAARSEAERLSLAEYVEEYQPPRVRPAGELYSYSTYDSDLAGYIVEVVSGVSYEEYVTQNILQPLDMQRSTFSQTLPEQLATNLATGYEYEDDSYETTPYLYLNIVPAGGMSTTATDMTHFMLAHLQNGRYGEQRILSEKSAQEMRQQQFTDHPKLPGIGYAFHERFKNRQRILAHSAIFLGYTGLLSLIPDQDLGLFIAYNKFDPKFHERLTSQFLDRFYPVAEAEVPQPLANHHNRLRLFTGTYRDFEYPEHTIAKISSLFNHVSVNAKDDGTLEVHFPEGFFATIPPQDNFVRLLEVEPLIFYRYNDDDFVVFEQSDRGNITHMYHPLDLGPAGFEKLPWYETTYFHIPLAIFFLIAFLSAIWVGIRNIIQRRSQSAQQHKPMASWAWLVAGLVSLLYLVFPISMGLALLLNEPTDLIYGVPLIMVALLWIPIVAALISILLPIFAVLVWQKQYWSWWGRLHYSIITVAILGFIPFLDYWNLLGFRF</sequence>
<dbReference type="PANTHER" id="PTHR46825:SF9">
    <property type="entry name" value="BETA-LACTAMASE-RELATED DOMAIN-CONTAINING PROTEIN"/>
    <property type="match status" value="1"/>
</dbReference>
<keyword evidence="1" id="KW-0812">Transmembrane</keyword>
<feature type="transmembrane region" description="Helical" evidence="1">
    <location>
        <begin position="569"/>
        <end position="594"/>
    </location>
</feature>
<feature type="transmembrane region" description="Helical" evidence="1">
    <location>
        <begin position="600"/>
        <end position="632"/>
    </location>
</feature>